<proteinExistence type="predicted"/>
<protein>
    <submittedName>
        <fullName evidence="1">Type VI secretion system-associated protein TagF</fullName>
    </submittedName>
</protein>
<reference evidence="1 2" key="1">
    <citation type="submission" date="2020-07" db="EMBL/GenBank/DDBJ databases">
        <title>isolation of Luteimonas sp. SJ-16.</title>
        <authorList>
            <person name="Huang X.-X."/>
            <person name="Xu L."/>
            <person name="Sun J.-Q."/>
        </authorList>
    </citation>
    <scope>NUCLEOTIDE SEQUENCE [LARGE SCALE GENOMIC DNA]</scope>
    <source>
        <strain evidence="1 2">SJ-16</strain>
    </source>
</reference>
<accession>A0A7Z0QSW9</accession>
<dbReference type="Pfam" id="PF09867">
    <property type="entry name" value="TagF_N"/>
    <property type="match status" value="1"/>
</dbReference>
<sequence>MNAPGYFGKLPGAGDFVQRRLPPAFVDAWDRAFSHAVAGTRDRYGDAWQVAWRHAATWRFLLSPGIAGQAAWAGVMLPGCDRVGRCFPMVVAAALPAGIGAPGVLAEDGHWFELVAGVAEAAQRDPAVDAVQFDAAVAGLVPPDDPDEPTVPTPPPGFDPARRGYWLSLPGHGVRMPSALWHRLAAAGCALWWAPGRQGAAGSLRVDRGLPDTATFAQLLGILPQAGAA</sequence>
<keyword evidence="2" id="KW-1185">Reference proteome</keyword>
<comment type="caution">
    <text evidence="1">The sequence shown here is derived from an EMBL/GenBank/DDBJ whole genome shotgun (WGS) entry which is preliminary data.</text>
</comment>
<evidence type="ECO:0000313" key="1">
    <source>
        <dbReference type="EMBL" id="NYZ64301.1"/>
    </source>
</evidence>
<dbReference type="InterPro" id="IPR017748">
    <property type="entry name" value="TagF"/>
</dbReference>
<dbReference type="Proteomes" id="UP000589896">
    <property type="component" value="Unassembled WGS sequence"/>
</dbReference>
<organism evidence="1 2">
    <name type="scientific">Luteimonas deserti</name>
    <dbReference type="NCBI Taxonomy" id="2752306"/>
    <lineage>
        <taxon>Bacteria</taxon>
        <taxon>Pseudomonadati</taxon>
        <taxon>Pseudomonadota</taxon>
        <taxon>Gammaproteobacteria</taxon>
        <taxon>Lysobacterales</taxon>
        <taxon>Lysobacteraceae</taxon>
        <taxon>Luteimonas</taxon>
    </lineage>
</organism>
<dbReference type="AlphaFoldDB" id="A0A7Z0QSW9"/>
<evidence type="ECO:0000313" key="2">
    <source>
        <dbReference type="Proteomes" id="UP000589896"/>
    </source>
</evidence>
<dbReference type="InterPro" id="IPR038225">
    <property type="entry name" value="TagF_sf"/>
</dbReference>
<dbReference type="RefSeq" id="WP_180546491.1">
    <property type="nucleotide sequence ID" value="NZ_JACCJZ010000020.1"/>
</dbReference>
<dbReference type="Gene3D" id="3.40.1730.10">
    <property type="entry name" value="pa0076 domain"/>
    <property type="match status" value="1"/>
</dbReference>
<dbReference type="NCBIfam" id="TIGR03373">
    <property type="entry name" value="VI_minor_4"/>
    <property type="match status" value="1"/>
</dbReference>
<name>A0A7Z0QSW9_9GAMM</name>
<dbReference type="EMBL" id="JACCJZ010000020">
    <property type="protein sequence ID" value="NYZ64301.1"/>
    <property type="molecule type" value="Genomic_DNA"/>
</dbReference>
<dbReference type="PIRSF" id="PIRSF029287">
    <property type="entry name" value="UCP029287"/>
    <property type="match status" value="1"/>
</dbReference>
<gene>
    <name evidence="1" type="primary">tagF</name>
    <name evidence="1" type="ORF">H0E82_16305</name>
</gene>